<dbReference type="InterPro" id="IPR001441">
    <property type="entry name" value="UPP_synth-like"/>
</dbReference>
<dbReference type="NCBIfam" id="NF011412">
    <property type="entry name" value="PRK14839.1"/>
    <property type="match status" value="1"/>
</dbReference>
<dbReference type="AlphaFoldDB" id="A0A1W1YJJ0"/>
<dbReference type="GO" id="GO:0016094">
    <property type="term" value="P:polyprenol biosynthetic process"/>
    <property type="evidence" value="ECO:0007669"/>
    <property type="project" value="TreeGrafter"/>
</dbReference>
<dbReference type="Pfam" id="PF01255">
    <property type="entry name" value="Prenyltransf"/>
    <property type="match status" value="1"/>
</dbReference>
<feature type="active site" description="Proton acceptor" evidence="2">
    <location>
        <position position="64"/>
    </location>
</feature>
<dbReference type="GO" id="GO:0000287">
    <property type="term" value="F:magnesium ion binding"/>
    <property type="evidence" value="ECO:0007669"/>
    <property type="project" value="UniProtKB-UniRule"/>
</dbReference>
<keyword evidence="1 2" id="KW-0808">Transferase</keyword>
<comment type="subunit">
    <text evidence="2">Homodimer.</text>
</comment>
<comment type="similarity">
    <text evidence="2">Belongs to the UPP synthase family.</text>
</comment>
<dbReference type="InterPro" id="IPR018520">
    <property type="entry name" value="UPP_synth-like_CS"/>
</dbReference>
<reference evidence="3 4" key="1">
    <citation type="submission" date="2017-04" db="EMBL/GenBank/DDBJ databases">
        <authorList>
            <person name="Afonso C.L."/>
            <person name="Miller P.J."/>
            <person name="Scott M.A."/>
            <person name="Spackman E."/>
            <person name="Goraichik I."/>
            <person name="Dimitrov K.M."/>
            <person name="Suarez D.L."/>
            <person name="Swayne D.E."/>
        </authorList>
    </citation>
    <scope>NUCLEOTIDE SEQUENCE [LARGE SCALE GENOMIC DNA]</scope>
    <source>
        <strain evidence="3 4">CGMCC 1.10972</strain>
    </source>
</reference>
<dbReference type="Gene3D" id="3.40.1180.10">
    <property type="entry name" value="Decaprenyl diphosphate synthase-like"/>
    <property type="match status" value="1"/>
</dbReference>
<sequence>MQNAFESKPHIGTIMDGNGRWAEARGLRRSSGHEAGVRAIRPIVEAAADAGVGTMTLYAFSSDNWKRPQKEVDFLMRLLRRYLDEEIETLSRKGIRVSLIGRRDRLPDGTASRISKAEAKTVTGARLHLRIAFDYSAREAIVSAARRASPAIDREAFSATISGDGAGDVDLLIRTGGEQRLSDFLLWECAYAELLFVPTMWPDFEPSHLSAALAELTKRQRRFGGLASDAAAA</sequence>
<dbReference type="OrthoDB" id="4191603at2"/>
<dbReference type="EC" id="2.5.1.-" evidence="2"/>
<dbReference type="PANTHER" id="PTHR10291">
    <property type="entry name" value="DEHYDRODOLICHYL DIPHOSPHATE SYNTHASE FAMILY MEMBER"/>
    <property type="match status" value="1"/>
</dbReference>
<feature type="binding site" evidence="2">
    <location>
        <position position="29"/>
    </location>
    <ligand>
        <name>substrate</name>
    </ligand>
</feature>
<feature type="active site" evidence="2">
    <location>
        <position position="16"/>
    </location>
</feature>
<dbReference type="CDD" id="cd00475">
    <property type="entry name" value="Cis_IPPS"/>
    <property type="match status" value="1"/>
</dbReference>
<feature type="binding site" evidence="2">
    <location>
        <position position="16"/>
    </location>
    <ligand>
        <name>Mg(2+)</name>
        <dbReference type="ChEBI" id="CHEBI:18420"/>
    </ligand>
</feature>
<evidence type="ECO:0000313" key="4">
    <source>
        <dbReference type="Proteomes" id="UP000192656"/>
    </source>
</evidence>
<accession>A0A1W1YJJ0</accession>
<dbReference type="NCBIfam" id="TIGR00055">
    <property type="entry name" value="uppS"/>
    <property type="match status" value="1"/>
</dbReference>
<feature type="binding site" evidence="2">
    <location>
        <position position="193"/>
    </location>
    <ligand>
        <name>Mg(2+)</name>
        <dbReference type="ChEBI" id="CHEBI:18420"/>
    </ligand>
</feature>
<gene>
    <name evidence="3" type="ORF">SAMN06297251_101376</name>
</gene>
<feature type="binding site" evidence="2">
    <location>
        <position position="174"/>
    </location>
    <ligand>
        <name>substrate</name>
    </ligand>
</feature>
<dbReference type="HAMAP" id="MF_01139">
    <property type="entry name" value="ISPT"/>
    <property type="match status" value="1"/>
</dbReference>
<dbReference type="GO" id="GO:0008834">
    <property type="term" value="F:ditrans,polycis-undecaprenyl-diphosphate synthase [(2E,6E)-farnesyl-diphosphate specific] activity"/>
    <property type="evidence" value="ECO:0007669"/>
    <property type="project" value="TreeGrafter"/>
</dbReference>
<dbReference type="SUPFAM" id="SSF64005">
    <property type="entry name" value="Undecaprenyl diphosphate synthase"/>
    <property type="match status" value="1"/>
</dbReference>
<dbReference type="InterPro" id="IPR036424">
    <property type="entry name" value="UPP_synth-like_sf"/>
</dbReference>
<keyword evidence="2" id="KW-0479">Metal-binding</keyword>
<organism evidence="3 4">
    <name type="scientific">Fulvimarina manganoxydans</name>
    <dbReference type="NCBI Taxonomy" id="937218"/>
    <lineage>
        <taxon>Bacteria</taxon>
        <taxon>Pseudomonadati</taxon>
        <taxon>Pseudomonadota</taxon>
        <taxon>Alphaproteobacteria</taxon>
        <taxon>Hyphomicrobiales</taxon>
        <taxon>Aurantimonadaceae</taxon>
        <taxon>Fulvimarina</taxon>
    </lineage>
</organism>
<feature type="binding site" evidence="2">
    <location>
        <begin position="180"/>
        <end position="182"/>
    </location>
    <ligand>
        <name>substrate</name>
    </ligand>
</feature>
<dbReference type="RefSeq" id="WP_084408445.1">
    <property type="nucleotide sequence ID" value="NZ_FWXR01000001.1"/>
</dbReference>
<comment type="function">
    <text evidence="2">Catalyzes the condensation of isopentenyl diphosphate (IPP) with allylic pyrophosphates generating different type of terpenoids.</text>
</comment>
<proteinExistence type="inferred from homology"/>
<dbReference type="PANTHER" id="PTHR10291:SF0">
    <property type="entry name" value="DEHYDRODOLICHYL DIPHOSPHATE SYNTHASE 2"/>
    <property type="match status" value="1"/>
</dbReference>
<dbReference type="Proteomes" id="UP000192656">
    <property type="component" value="Unassembled WGS sequence"/>
</dbReference>
<dbReference type="EMBL" id="FWXR01000001">
    <property type="protein sequence ID" value="SMC36296.1"/>
    <property type="molecule type" value="Genomic_DNA"/>
</dbReference>
<feature type="binding site" evidence="2">
    <location>
        <position position="67"/>
    </location>
    <ligand>
        <name>substrate</name>
    </ligand>
</feature>
<feature type="binding site" evidence="2">
    <location>
        <position position="21"/>
    </location>
    <ligand>
        <name>substrate</name>
    </ligand>
</feature>
<dbReference type="GO" id="GO:0005829">
    <property type="term" value="C:cytosol"/>
    <property type="evidence" value="ECO:0007669"/>
    <property type="project" value="TreeGrafter"/>
</dbReference>
<name>A0A1W1YJJ0_9HYPH</name>
<evidence type="ECO:0000313" key="3">
    <source>
        <dbReference type="EMBL" id="SMC36296.1"/>
    </source>
</evidence>
<feature type="binding site" evidence="2">
    <location>
        <position position="33"/>
    </location>
    <ligand>
        <name>substrate</name>
    </ligand>
</feature>
<dbReference type="PROSITE" id="PS01066">
    <property type="entry name" value="UPP_SYNTHASE"/>
    <property type="match status" value="1"/>
</dbReference>
<keyword evidence="4" id="KW-1185">Reference proteome</keyword>
<dbReference type="STRING" id="937218.SAMN06297251_101376"/>
<feature type="binding site" evidence="2">
    <location>
        <begin position="61"/>
        <end position="63"/>
    </location>
    <ligand>
        <name>substrate</name>
    </ligand>
</feature>
<comment type="cofactor">
    <cofactor evidence="2">
        <name>Mg(2+)</name>
        <dbReference type="ChEBI" id="CHEBI:18420"/>
    </cofactor>
    <text evidence="2">Binds 2 magnesium ions per subunit.</text>
</comment>
<evidence type="ECO:0000256" key="1">
    <source>
        <dbReference type="ARBA" id="ARBA00022679"/>
    </source>
</evidence>
<feature type="binding site" evidence="2">
    <location>
        <position position="65"/>
    </location>
    <ligand>
        <name>substrate</name>
    </ligand>
</feature>
<protein>
    <recommendedName>
        <fullName evidence="2">Isoprenyl transferase</fullName>
        <ecNumber evidence="2">2.5.1.-</ecNumber>
    </recommendedName>
</protein>
<keyword evidence="2" id="KW-0460">Magnesium</keyword>
<evidence type="ECO:0000256" key="2">
    <source>
        <dbReference type="HAMAP-Rule" id="MF_01139"/>
    </source>
</evidence>
<feature type="binding site" evidence="2">
    <location>
        <begin position="17"/>
        <end position="20"/>
    </location>
    <ligand>
        <name>substrate</name>
    </ligand>
</feature>